<dbReference type="Gene3D" id="1.10.760.10">
    <property type="entry name" value="Cytochrome c-like domain"/>
    <property type="match status" value="1"/>
</dbReference>
<accession>M2ZLG3</accession>
<dbReference type="Gene3D" id="2.60.40.10">
    <property type="entry name" value="Immunoglobulins"/>
    <property type="match status" value="2"/>
</dbReference>
<organism evidence="6 7">
    <name type="scientific">Paramagnetospirillum caucaseum</name>
    <dbReference type="NCBI Taxonomy" id="1244869"/>
    <lineage>
        <taxon>Bacteria</taxon>
        <taxon>Pseudomonadati</taxon>
        <taxon>Pseudomonadota</taxon>
        <taxon>Alphaproteobacteria</taxon>
        <taxon>Rhodospirillales</taxon>
        <taxon>Magnetospirillaceae</taxon>
        <taxon>Paramagnetospirillum</taxon>
    </lineage>
</organism>
<dbReference type="PATRIC" id="fig|1244869.3.peg.4019"/>
<feature type="domain" description="Quinohemoprotein amine dehydrogenase alpha subunit" evidence="5">
    <location>
        <begin position="207"/>
        <end position="310"/>
    </location>
</feature>
<comment type="caution">
    <text evidence="6">The sequence shown here is derived from an EMBL/GenBank/DDBJ whole genome shotgun (WGS) entry which is preliminary data.</text>
</comment>
<feature type="domain" description="Quinohemoprotein amine dehydrogenase alpha subunit" evidence="4">
    <location>
        <begin position="396"/>
        <end position="518"/>
    </location>
</feature>
<dbReference type="Pfam" id="PF09098">
    <property type="entry name" value="Dehyd-heme_bind"/>
    <property type="match status" value="1"/>
</dbReference>
<dbReference type="Pfam" id="PF14930">
    <property type="entry name" value="Qn_am_d_aII"/>
    <property type="match status" value="1"/>
</dbReference>
<feature type="domain" description="Quinohemoprotein amine dehydrogenase alpha subunit" evidence="3">
    <location>
        <begin position="317"/>
        <end position="391"/>
    </location>
</feature>
<dbReference type="STRING" id="1244869.H261_20205"/>
<dbReference type="SUPFAM" id="SSF69298">
    <property type="entry name" value="Quinohemoprotein amine dehydrogenase A chain, domain 3"/>
    <property type="match status" value="1"/>
</dbReference>
<evidence type="ECO:0000256" key="1">
    <source>
        <dbReference type="SAM" id="SignalP"/>
    </source>
</evidence>
<dbReference type="Pfam" id="PF09099">
    <property type="entry name" value="Qn_am_d_aIII"/>
    <property type="match status" value="1"/>
</dbReference>
<evidence type="ECO:0000259" key="4">
    <source>
        <dbReference type="Pfam" id="PF09100"/>
    </source>
</evidence>
<proteinExistence type="predicted"/>
<dbReference type="InterPro" id="IPR015182">
    <property type="entry name" value="QH-AmDH_asu_heme-bd_dom"/>
</dbReference>
<reference evidence="6 7" key="1">
    <citation type="journal article" date="2014" name="Genome Announc.">
        <title>Draft Genome Sequence of Magnetospirillum sp. Strain SO-1, a Freshwater Magnetotactic Bacterium Isolated from the Ol'khovka River, Russia.</title>
        <authorList>
            <person name="Grouzdev D.S."/>
            <person name="Dziuba M.V."/>
            <person name="Sukhacheva M.S."/>
            <person name="Mardanov A.V."/>
            <person name="Beletskiy A.V."/>
            <person name="Kuznetsov B.B."/>
            <person name="Skryabin K.G."/>
        </authorList>
    </citation>
    <scope>NUCLEOTIDE SEQUENCE [LARGE SCALE GENOMIC DNA]</scope>
    <source>
        <strain evidence="6 7">SO-1</strain>
    </source>
</reference>
<dbReference type="EMBL" id="AONQ01000083">
    <property type="protein sequence ID" value="EME68092.1"/>
    <property type="molecule type" value="Genomic_DNA"/>
</dbReference>
<evidence type="ECO:0000259" key="2">
    <source>
        <dbReference type="Pfam" id="PF09098"/>
    </source>
</evidence>
<dbReference type="Pfam" id="PF09100">
    <property type="entry name" value="Qn_am_d_aIV"/>
    <property type="match status" value="1"/>
</dbReference>
<evidence type="ECO:0000259" key="5">
    <source>
        <dbReference type="Pfam" id="PF14930"/>
    </source>
</evidence>
<dbReference type="SUPFAM" id="SSF46626">
    <property type="entry name" value="Cytochrome c"/>
    <property type="match status" value="2"/>
</dbReference>
<evidence type="ECO:0000259" key="3">
    <source>
        <dbReference type="Pfam" id="PF09099"/>
    </source>
</evidence>
<dbReference type="InterPro" id="IPR036909">
    <property type="entry name" value="Cyt_c-like_dom_sf"/>
</dbReference>
<dbReference type="InterPro" id="IPR023887">
    <property type="entry name" value="QH-AmDH_asu"/>
</dbReference>
<dbReference type="RefSeq" id="WP_008621231.1">
    <property type="nucleotide sequence ID" value="NZ_AONQ01000083.1"/>
</dbReference>
<dbReference type="eggNOG" id="COG2010">
    <property type="taxonomic scope" value="Bacteria"/>
</dbReference>
<dbReference type="InterPro" id="IPR015183">
    <property type="entry name" value="QH-AmDH_asu_dom_III"/>
</dbReference>
<dbReference type="GO" id="GO:0009055">
    <property type="term" value="F:electron transfer activity"/>
    <property type="evidence" value="ECO:0007669"/>
    <property type="project" value="InterPro"/>
</dbReference>
<dbReference type="SUPFAM" id="SSF81296">
    <property type="entry name" value="E set domains"/>
    <property type="match status" value="2"/>
</dbReference>
<sequence>MMHKSWRFVPMAVLALASAGLASAPSVQAKEPSAEAVLNTKCSTCHPRTATGGLFRIDEQRKSPEGWAMTVRRMRQWHGVILTDAETRNLVKHLADRQGLAPEEAEPFRYALERRTVVESPDDADLATLCARCHSYARAGLQRRTAAEWRRLAHMHLGQWPTAEYQALARDRKWWETVSGPLPEKLAAKWPIDSTAWKTWKARPSPNLAGDWAVAGHRPGKGDYWGRMEVKRSAADSYRLSYRLTWADGSTETGEGRSVVYTGFEWRGSTRLGAEQVSEVLRASADGGRLEGRWYLDDQDAVGATMVAVRGKQAIAGLSPAALKAGETTRLVISGNALAREVSLGDGLKVDKVIAATPDSVTLMVSASAGAAAGMREIAVGKAKAPLMVYDRIASLKVEPETMVARLGGNGGPVPHAPAQFDAVAYTADNLRIGPVPAKWSVGNFDETAEHDQDAKFGGVLRPNGLFMPADAGPNPARKNLNNIANLLIKAEVAEGGATVEGSARLVVAPQRWNDAEIR</sequence>
<feature type="signal peptide" evidence="1">
    <location>
        <begin position="1"/>
        <end position="29"/>
    </location>
</feature>
<dbReference type="AlphaFoldDB" id="M2ZLG3"/>
<dbReference type="GO" id="GO:0020037">
    <property type="term" value="F:heme binding"/>
    <property type="evidence" value="ECO:0007669"/>
    <property type="project" value="InterPro"/>
</dbReference>
<dbReference type="InterPro" id="IPR014756">
    <property type="entry name" value="Ig_E-set"/>
</dbReference>
<dbReference type="InterPro" id="IPR015184">
    <property type="entry name" value="QH-AmDH_asu_dom_IV"/>
</dbReference>
<feature type="chain" id="PRO_5004030953" evidence="1">
    <location>
        <begin position="30"/>
        <end position="519"/>
    </location>
</feature>
<evidence type="ECO:0000313" key="7">
    <source>
        <dbReference type="Proteomes" id="UP000011744"/>
    </source>
</evidence>
<dbReference type="InterPro" id="IPR009111">
    <property type="entry name" value="QH-AmDH_asu_dom2"/>
</dbReference>
<feature type="domain" description="Quinohemoprotein amine dehydrogenase alpha subunit haem binding" evidence="2">
    <location>
        <begin position="34"/>
        <end position="197"/>
    </location>
</feature>
<dbReference type="Proteomes" id="UP000011744">
    <property type="component" value="Unassembled WGS sequence"/>
</dbReference>
<name>M2ZLG3_9PROT</name>
<dbReference type="InterPro" id="IPR036718">
    <property type="entry name" value="H-AmDH_asu_dom2_sf"/>
</dbReference>
<evidence type="ECO:0000313" key="6">
    <source>
        <dbReference type="EMBL" id="EME68092.1"/>
    </source>
</evidence>
<dbReference type="OrthoDB" id="5345472at2"/>
<keyword evidence="7" id="KW-1185">Reference proteome</keyword>
<gene>
    <name evidence="6" type="ORF">H261_20205</name>
</gene>
<keyword evidence="1" id="KW-0732">Signal</keyword>
<dbReference type="Gene3D" id="2.40.128.120">
    <property type="entry name" value="Quinohemoprotein amine dehydrogenase alpha subunit, domain 2"/>
    <property type="match status" value="1"/>
</dbReference>
<protein>
    <submittedName>
        <fullName evidence="6">Quinohemoprotein amine dehydrogenase subunit alpha</fullName>
    </submittedName>
</protein>
<dbReference type="NCBIfam" id="TIGR03908">
    <property type="entry name" value="QH_alpha"/>
    <property type="match status" value="1"/>
</dbReference>
<dbReference type="InterPro" id="IPR013783">
    <property type="entry name" value="Ig-like_fold"/>
</dbReference>